<dbReference type="SUPFAM" id="SSF57863">
    <property type="entry name" value="ArfGap/RecO-like zinc finger"/>
    <property type="match status" value="1"/>
</dbReference>
<name>A0AAE0KVB2_9CHLO</name>
<evidence type="ECO:0000256" key="1">
    <source>
        <dbReference type="ARBA" id="ARBA00022723"/>
    </source>
</evidence>
<feature type="domain" description="Arf-GAP" evidence="8">
    <location>
        <begin position="85"/>
        <end position="262"/>
    </location>
</feature>
<dbReference type="SMART" id="SM00248">
    <property type="entry name" value="ANK"/>
    <property type="match status" value="2"/>
</dbReference>
<dbReference type="GO" id="GO:0005096">
    <property type="term" value="F:GTPase activator activity"/>
    <property type="evidence" value="ECO:0007669"/>
    <property type="project" value="InterPro"/>
</dbReference>
<comment type="caution">
    <text evidence="9">The sequence shown here is derived from an EMBL/GenBank/DDBJ whole genome shotgun (WGS) entry which is preliminary data.</text>
</comment>
<dbReference type="InterPro" id="IPR038508">
    <property type="entry name" value="ArfGAP_dom_sf"/>
</dbReference>
<evidence type="ECO:0000256" key="4">
    <source>
        <dbReference type="PROSITE-ProRule" id="PRU00023"/>
    </source>
</evidence>
<keyword evidence="10" id="KW-1185">Reference proteome</keyword>
<evidence type="ECO:0000256" key="3">
    <source>
        <dbReference type="ARBA" id="ARBA00022833"/>
    </source>
</evidence>
<dbReference type="AlphaFoldDB" id="A0AAE0KVB2"/>
<keyword evidence="4" id="KW-0040">ANK repeat</keyword>
<organism evidence="9 10">
    <name type="scientific">Cymbomonas tetramitiformis</name>
    <dbReference type="NCBI Taxonomy" id="36881"/>
    <lineage>
        <taxon>Eukaryota</taxon>
        <taxon>Viridiplantae</taxon>
        <taxon>Chlorophyta</taxon>
        <taxon>Pyramimonadophyceae</taxon>
        <taxon>Pyramimonadales</taxon>
        <taxon>Pyramimonadaceae</taxon>
        <taxon>Cymbomonas</taxon>
    </lineage>
</organism>
<protein>
    <submittedName>
        <fullName evidence="9">Uncharacterized protein</fullName>
    </submittedName>
</protein>
<dbReference type="SMART" id="SM00105">
    <property type="entry name" value="ArfGap"/>
    <property type="match status" value="1"/>
</dbReference>
<dbReference type="Pfam" id="PF01412">
    <property type="entry name" value="ArfGap"/>
    <property type="match status" value="1"/>
</dbReference>
<evidence type="ECO:0000259" key="7">
    <source>
        <dbReference type="PROSITE" id="PS50003"/>
    </source>
</evidence>
<dbReference type="Pfam" id="PF12796">
    <property type="entry name" value="Ank_2"/>
    <property type="match status" value="1"/>
</dbReference>
<feature type="region of interest" description="Disordered" evidence="6">
    <location>
        <begin position="209"/>
        <end position="229"/>
    </location>
</feature>
<dbReference type="InterPro" id="IPR036770">
    <property type="entry name" value="Ankyrin_rpt-contain_sf"/>
</dbReference>
<evidence type="ECO:0000313" key="10">
    <source>
        <dbReference type="Proteomes" id="UP001190700"/>
    </source>
</evidence>
<keyword evidence="1" id="KW-0479">Metal-binding</keyword>
<reference evidence="9 10" key="1">
    <citation type="journal article" date="2015" name="Genome Biol. Evol.">
        <title>Comparative Genomics of a Bacterivorous Green Alga Reveals Evolutionary Causalities and Consequences of Phago-Mixotrophic Mode of Nutrition.</title>
        <authorList>
            <person name="Burns J.A."/>
            <person name="Paasch A."/>
            <person name="Narechania A."/>
            <person name="Kim E."/>
        </authorList>
    </citation>
    <scope>NUCLEOTIDE SEQUENCE [LARGE SCALE GENOMIC DNA]</scope>
    <source>
        <strain evidence="9 10">PLY_AMNH</strain>
    </source>
</reference>
<dbReference type="InterPro" id="IPR045258">
    <property type="entry name" value="ACAP1/2/3-like"/>
</dbReference>
<dbReference type="PANTHER" id="PTHR23180">
    <property type="entry name" value="CENTAURIN/ARF"/>
    <property type="match status" value="1"/>
</dbReference>
<dbReference type="SUPFAM" id="SSF48403">
    <property type="entry name" value="Ankyrin repeat"/>
    <property type="match status" value="1"/>
</dbReference>
<dbReference type="PROSITE" id="PS50115">
    <property type="entry name" value="ARFGAP"/>
    <property type="match status" value="1"/>
</dbReference>
<feature type="domain" description="PH" evidence="7">
    <location>
        <begin position="1"/>
        <end position="19"/>
    </location>
</feature>
<dbReference type="InterPro" id="IPR037278">
    <property type="entry name" value="ARFGAP/RecO"/>
</dbReference>
<keyword evidence="2 5" id="KW-0863">Zinc-finger</keyword>
<evidence type="ECO:0000256" key="2">
    <source>
        <dbReference type="ARBA" id="ARBA00022771"/>
    </source>
</evidence>
<dbReference type="EMBL" id="LGRX02016664">
    <property type="protein sequence ID" value="KAK3261785.1"/>
    <property type="molecule type" value="Genomic_DNA"/>
</dbReference>
<dbReference type="PRINTS" id="PR00405">
    <property type="entry name" value="REVINTRACTNG"/>
</dbReference>
<feature type="non-terminal residue" evidence="9">
    <location>
        <position position="1"/>
    </location>
</feature>
<gene>
    <name evidence="9" type="ORF">CYMTET_29324</name>
</gene>
<dbReference type="PROSITE" id="PS50088">
    <property type="entry name" value="ANK_REPEAT"/>
    <property type="match status" value="2"/>
</dbReference>
<dbReference type="InterPro" id="IPR001849">
    <property type="entry name" value="PH_domain"/>
</dbReference>
<dbReference type="InterPro" id="IPR001164">
    <property type="entry name" value="ArfGAP_dom"/>
</dbReference>
<sequence>AESNAERDEWIGAIQGVIATLLENQPTPAERPPGAGSGHMRQHSTGGDFFHRTMSASSSDLDAALLSETSSSLPNQPGLGDEAAPEPLQVLWKASEGNTHCADCGAPDPDWASLNLNMLLCIECSGIHRRLGVHISKVRSLTLDVKVWEPSVMALFLNTGNAIANEVWEGSLRHKEEKAEQWLWGADDDEEDDEEDIVVARRLSHLRRHPGSDNDLSEMGNSPPSPVPNCRARALDSIKTKEEWIKQKYVERKFVGSAPLERVFDAVLKGDMSALIWHIAKGYNWDILDTGEAGTSAAALVDHLAAGHSADSFAGMDVSGPEGKLGATALHAAAVVANVAIVELLYQNGVSMDLTDCKGRTALHWSILHGTDNVAKLLLRHGARAGLKDARGEVALDMAMARGSISDEELFLGLSNIDS</sequence>
<dbReference type="Proteomes" id="UP001190700">
    <property type="component" value="Unassembled WGS sequence"/>
</dbReference>
<dbReference type="PANTHER" id="PTHR23180:SF160">
    <property type="entry name" value="ADP-RIBOSYLATION FACTOR GTPASE-ACTIVATING PROTEIN EFFECTOR PROTEIN 1"/>
    <property type="match status" value="1"/>
</dbReference>
<dbReference type="CDD" id="cd08204">
    <property type="entry name" value="ArfGap"/>
    <property type="match status" value="1"/>
</dbReference>
<dbReference type="Gene3D" id="1.25.40.20">
    <property type="entry name" value="Ankyrin repeat-containing domain"/>
    <property type="match status" value="1"/>
</dbReference>
<evidence type="ECO:0000256" key="5">
    <source>
        <dbReference type="PROSITE-ProRule" id="PRU00288"/>
    </source>
</evidence>
<evidence type="ECO:0000256" key="6">
    <source>
        <dbReference type="SAM" id="MobiDB-lite"/>
    </source>
</evidence>
<feature type="region of interest" description="Disordered" evidence="6">
    <location>
        <begin position="25"/>
        <end position="53"/>
    </location>
</feature>
<dbReference type="PROSITE" id="PS50297">
    <property type="entry name" value="ANK_REP_REGION"/>
    <property type="match status" value="2"/>
</dbReference>
<feature type="repeat" description="ANK" evidence="4">
    <location>
        <begin position="325"/>
        <end position="357"/>
    </location>
</feature>
<dbReference type="GO" id="GO:0008270">
    <property type="term" value="F:zinc ion binding"/>
    <property type="evidence" value="ECO:0007669"/>
    <property type="project" value="UniProtKB-KW"/>
</dbReference>
<evidence type="ECO:0000259" key="8">
    <source>
        <dbReference type="PROSITE" id="PS50115"/>
    </source>
</evidence>
<evidence type="ECO:0000313" key="9">
    <source>
        <dbReference type="EMBL" id="KAK3261785.1"/>
    </source>
</evidence>
<keyword evidence="3" id="KW-0862">Zinc</keyword>
<proteinExistence type="predicted"/>
<dbReference type="InterPro" id="IPR002110">
    <property type="entry name" value="Ankyrin_rpt"/>
</dbReference>
<dbReference type="Gene3D" id="1.10.220.150">
    <property type="entry name" value="Arf GTPase activating protein"/>
    <property type="match status" value="1"/>
</dbReference>
<dbReference type="PROSITE" id="PS50003">
    <property type="entry name" value="PH_DOMAIN"/>
    <property type="match status" value="1"/>
</dbReference>
<feature type="repeat" description="ANK" evidence="4">
    <location>
        <begin position="358"/>
        <end position="390"/>
    </location>
</feature>
<accession>A0AAE0KVB2</accession>